<accession>A0A319E8J1</accession>
<keyword evidence="6" id="KW-0238">DNA-binding</keyword>
<evidence type="ECO:0000256" key="6">
    <source>
        <dbReference type="ARBA" id="ARBA00023125"/>
    </source>
</evidence>
<dbReference type="AlphaFoldDB" id="A0A319E8J1"/>
<feature type="region of interest" description="Disordered" evidence="10">
    <location>
        <begin position="205"/>
        <end position="240"/>
    </location>
</feature>
<dbReference type="PROSITE" id="PS00028">
    <property type="entry name" value="ZINC_FINGER_C2H2_1"/>
    <property type="match status" value="2"/>
</dbReference>
<dbReference type="Pfam" id="PF00172">
    <property type="entry name" value="Zn_clus"/>
    <property type="match status" value="1"/>
</dbReference>
<keyword evidence="1" id="KW-0479">Metal-binding</keyword>
<dbReference type="SUPFAM" id="SSF57667">
    <property type="entry name" value="beta-beta-alpha zinc fingers"/>
    <property type="match status" value="1"/>
</dbReference>
<keyword evidence="4" id="KW-0862">Zinc</keyword>
<dbReference type="GO" id="GO:0000981">
    <property type="term" value="F:DNA-binding transcription factor activity, RNA polymerase II-specific"/>
    <property type="evidence" value="ECO:0007669"/>
    <property type="project" value="InterPro"/>
</dbReference>
<dbReference type="GO" id="GO:0000978">
    <property type="term" value="F:RNA polymerase II cis-regulatory region sequence-specific DNA binding"/>
    <property type="evidence" value="ECO:0007669"/>
    <property type="project" value="UniProtKB-ARBA"/>
</dbReference>
<evidence type="ECO:0000256" key="8">
    <source>
        <dbReference type="ARBA" id="ARBA00023242"/>
    </source>
</evidence>
<evidence type="ECO:0000313" key="13">
    <source>
        <dbReference type="EMBL" id="PYI06406.1"/>
    </source>
</evidence>
<dbReference type="InterPro" id="IPR013087">
    <property type="entry name" value="Znf_C2H2_type"/>
</dbReference>
<evidence type="ECO:0008006" key="15">
    <source>
        <dbReference type="Google" id="ProtNLM"/>
    </source>
</evidence>
<gene>
    <name evidence="13" type="ORF">BO78DRAFT_429859</name>
</gene>
<name>A0A319E8J1_ASPSB</name>
<evidence type="ECO:0000256" key="9">
    <source>
        <dbReference type="PROSITE-ProRule" id="PRU00042"/>
    </source>
</evidence>
<sequence>MDFPPSRRPLLSSGPFVCTRPDCGKSFLRKEHLNRHLAVHTNSRPHKCFICGRTFARTDILNRHVLQHNVPPDSSKRTPLACQTCRRRKTKCDSKHPCSTCADTGDACVREPSSMQASMPTTRSRRKNLFGEEDGPMEAMEEDDPGEEEIGMMTSTGDTFPMQQDWVSPMNGGDRNSISSTSTRPTSLSAEQDLLLDPCISMMPEISIPASNTDGTSSLESGDQFATSQPSGIQIKESASLATRRSLSEASASGRMAAPLSSSGWPQLHEAIASQVQFVTTQIKSADFDHFHQIWPMLHVPTFTPEKHTPLLTSALANLAMWMQDANRHHLVPYAINQELTQALMPKITDELLTEKSAADVSLQTLQALVITLIYAILGDAPMATLNWAAQWTDITISTFRRIGALNNQWLPENQQLSAEERWVACEEMKRLVYIVMRIDAYLCIILNRPPTLRYQEMGQPLPMSEALWRAETRVA</sequence>
<keyword evidence="7" id="KW-0804">Transcription</keyword>
<dbReference type="InterPro" id="IPR007219">
    <property type="entry name" value="XnlR_reg_dom"/>
</dbReference>
<keyword evidence="2" id="KW-0677">Repeat</keyword>
<feature type="compositionally biased region" description="Polar residues" evidence="10">
    <location>
        <begin position="113"/>
        <end position="122"/>
    </location>
</feature>
<dbReference type="Gene3D" id="3.30.160.60">
    <property type="entry name" value="Classic Zinc Finger"/>
    <property type="match status" value="2"/>
</dbReference>
<proteinExistence type="predicted"/>
<feature type="domain" description="Zn(2)-C6 fungal-type" evidence="11">
    <location>
        <begin position="81"/>
        <end position="110"/>
    </location>
</feature>
<dbReference type="SMART" id="SM00355">
    <property type="entry name" value="ZnF_C2H2"/>
    <property type="match status" value="2"/>
</dbReference>
<dbReference type="EMBL" id="KZ826350">
    <property type="protein sequence ID" value="PYI06406.1"/>
    <property type="molecule type" value="Genomic_DNA"/>
</dbReference>
<evidence type="ECO:0000256" key="5">
    <source>
        <dbReference type="ARBA" id="ARBA00023015"/>
    </source>
</evidence>
<organism evidence="13 14">
    <name type="scientific">Aspergillus sclerotiicarbonarius (strain CBS 121057 / IBT 28362)</name>
    <dbReference type="NCBI Taxonomy" id="1448318"/>
    <lineage>
        <taxon>Eukaryota</taxon>
        <taxon>Fungi</taxon>
        <taxon>Dikarya</taxon>
        <taxon>Ascomycota</taxon>
        <taxon>Pezizomycotina</taxon>
        <taxon>Eurotiomycetes</taxon>
        <taxon>Eurotiomycetidae</taxon>
        <taxon>Eurotiales</taxon>
        <taxon>Aspergillaceae</taxon>
        <taxon>Aspergillus</taxon>
        <taxon>Aspergillus subgen. Circumdati</taxon>
    </lineage>
</organism>
<evidence type="ECO:0000256" key="1">
    <source>
        <dbReference type="ARBA" id="ARBA00022723"/>
    </source>
</evidence>
<evidence type="ECO:0000259" key="12">
    <source>
        <dbReference type="PROSITE" id="PS50157"/>
    </source>
</evidence>
<evidence type="ECO:0000259" key="11">
    <source>
        <dbReference type="PROSITE" id="PS50048"/>
    </source>
</evidence>
<keyword evidence="14" id="KW-1185">Reference proteome</keyword>
<dbReference type="FunFam" id="3.30.160.60:FF:000072">
    <property type="entry name" value="zinc finger protein 143 isoform X1"/>
    <property type="match status" value="1"/>
</dbReference>
<feature type="domain" description="C2H2-type" evidence="12">
    <location>
        <begin position="16"/>
        <end position="45"/>
    </location>
</feature>
<dbReference type="GO" id="GO:0009893">
    <property type="term" value="P:positive regulation of metabolic process"/>
    <property type="evidence" value="ECO:0007669"/>
    <property type="project" value="UniProtKB-ARBA"/>
</dbReference>
<dbReference type="SUPFAM" id="SSF57701">
    <property type="entry name" value="Zn2/Cys6 DNA-binding domain"/>
    <property type="match status" value="1"/>
</dbReference>
<dbReference type="PANTHER" id="PTHR47660">
    <property type="entry name" value="TRANSCRIPTION FACTOR WITH C2H2 AND ZN(2)-CYS(6) DNA BINDING DOMAIN (EUROFUNG)-RELATED-RELATED"/>
    <property type="match status" value="1"/>
</dbReference>
<evidence type="ECO:0000256" key="7">
    <source>
        <dbReference type="ARBA" id="ARBA00023163"/>
    </source>
</evidence>
<protein>
    <recommendedName>
        <fullName evidence="15">C2H2 finger domain protein</fullName>
    </recommendedName>
</protein>
<feature type="compositionally biased region" description="Polar residues" evidence="10">
    <location>
        <begin position="154"/>
        <end position="166"/>
    </location>
</feature>
<dbReference type="PROSITE" id="PS50048">
    <property type="entry name" value="ZN2_CY6_FUNGAL_2"/>
    <property type="match status" value="1"/>
</dbReference>
<evidence type="ECO:0000313" key="14">
    <source>
        <dbReference type="Proteomes" id="UP000248423"/>
    </source>
</evidence>
<dbReference type="OrthoDB" id="40579at2759"/>
<evidence type="ECO:0000256" key="3">
    <source>
        <dbReference type="ARBA" id="ARBA00022771"/>
    </source>
</evidence>
<dbReference type="CDD" id="cd12148">
    <property type="entry name" value="fungal_TF_MHR"/>
    <property type="match status" value="1"/>
</dbReference>
<dbReference type="GO" id="GO:0008270">
    <property type="term" value="F:zinc ion binding"/>
    <property type="evidence" value="ECO:0007669"/>
    <property type="project" value="UniProtKB-KW"/>
</dbReference>
<dbReference type="VEuPathDB" id="FungiDB:BO78DRAFT_429859"/>
<keyword evidence="3 9" id="KW-0863">Zinc-finger</keyword>
<keyword evidence="8" id="KW-0539">Nucleus</keyword>
<dbReference type="PROSITE" id="PS00463">
    <property type="entry name" value="ZN2_CY6_FUNGAL_1"/>
    <property type="match status" value="1"/>
</dbReference>
<evidence type="ECO:0000256" key="4">
    <source>
        <dbReference type="ARBA" id="ARBA00022833"/>
    </source>
</evidence>
<dbReference type="Proteomes" id="UP000248423">
    <property type="component" value="Unassembled WGS sequence"/>
</dbReference>
<reference evidence="13 14" key="1">
    <citation type="submission" date="2018-02" db="EMBL/GenBank/DDBJ databases">
        <title>The genomes of Aspergillus section Nigri reveals drivers in fungal speciation.</title>
        <authorList>
            <consortium name="DOE Joint Genome Institute"/>
            <person name="Vesth T.C."/>
            <person name="Nybo J."/>
            <person name="Theobald S."/>
            <person name="Brandl J."/>
            <person name="Frisvad J.C."/>
            <person name="Nielsen K.F."/>
            <person name="Lyhne E.K."/>
            <person name="Kogle M.E."/>
            <person name="Kuo A."/>
            <person name="Riley R."/>
            <person name="Clum A."/>
            <person name="Nolan M."/>
            <person name="Lipzen A."/>
            <person name="Salamov A."/>
            <person name="Henrissat B."/>
            <person name="Wiebenga A."/>
            <person name="De vries R.P."/>
            <person name="Grigoriev I.V."/>
            <person name="Mortensen U.H."/>
            <person name="Andersen M.R."/>
            <person name="Baker S.E."/>
        </authorList>
    </citation>
    <scope>NUCLEOTIDE SEQUENCE [LARGE SCALE GENOMIC DNA]</scope>
    <source>
        <strain evidence="13 14">CBS 121057</strain>
    </source>
</reference>
<feature type="domain" description="C2H2-type" evidence="12">
    <location>
        <begin position="46"/>
        <end position="68"/>
    </location>
</feature>
<dbReference type="Pfam" id="PF00096">
    <property type="entry name" value="zf-C2H2"/>
    <property type="match status" value="1"/>
</dbReference>
<evidence type="ECO:0000256" key="2">
    <source>
        <dbReference type="ARBA" id="ARBA00022737"/>
    </source>
</evidence>
<evidence type="ECO:0000256" key="10">
    <source>
        <dbReference type="SAM" id="MobiDB-lite"/>
    </source>
</evidence>
<dbReference type="SMART" id="SM00066">
    <property type="entry name" value="GAL4"/>
    <property type="match status" value="1"/>
</dbReference>
<feature type="region of interest" description="Disordered" evidence="10">
    <location>
        <begin position="112"/>
        <end position="189"/>
    </location>
</feature>
<dbReference type="InterPro" id="IPR036864">
    <property type="entry name" value="Zn2-C6_fun-type_DNA-bd_sf"/>
</dbReference>
<feature type="compositionally biased region" description="Polar residues" evidence="10">
    <location>
        <begin position="209"/>
        <end position="232"/>
    </location>
</feature>
<keyword evidence="5" id="KW-0805">Transcription regulation</keyword>
<dbReference type="Gene3D" id="4.10.240.10">
    <property type="entry name" value="Zn(2)-C6 fungal-type DNA-binding domain"/>
    <property type="match status" value="1"/>
</dbReference>
<dbReference type="STRING" id="1448318.A0A319E8J1"/>
<dbReference type="Pfam" id="PF04082">
    <property type="entry name" value="Fungal_trans"/>
    <property type="match status" value="1"/>
</dbReference>
<dbReference type="PROSITE" id="PS50157">
    <property type="entry name" value="ZINC_FINGER_C2H2_2"/>
    <property type="match status" value="2"/>
</dbReference>
<feature type="compositionally biased region" description="Polar residues" evidence="10">
    <location>
        <begin position="174"/>
        <end position="189"/>
    </location>
</feature>
<dbReference type="InterPro" id="IPR036236">
    <property type="entry name" value="Znf_C2H2_sf"/>
</dbReference>
<dbReference type="CDD" id="cd00067">
    <property type="entry name" value="GAL4"/>
    <property type="match status" value="1"/>
</dbReference>
<dbReference type="InterPro" id="IPR001138">
    <property type="entry name" value="Zn2Cys6_DnaBD"/>
</dbReference>
<feature type="compositionally biased region" description="Acidic residues" evidence="10">
    <location>
        <begin position="131"/>
        <end position="150"/>
    </location>
</feature>
<dbReference type="GO" id="GO:0006351">
    <property type="term" value="P:DNA-templated transcription"/>
    <property type="evidence" value="ECO:0007669"/>
    <property type="project" value="InterPro"/>
</dbReference>
<dbReference type="PANTHER" id="PTHR47660:SF2">
    <property type="entry name" value="TRANSCRIPTION FACTOR WITH C2H2 AND ZN(2)-CYS(6) DNA BINDING DOMAIN (EUROFUNG)"/>
    <property type="match status" value="1"/>
</dbReference>